<dbReference type="Proteomes" id="UP000837205">
    <property type="component" value="Unassembled WGS sequence"/>
</dbReference>
<evidence type="ECO:0000313" key="3">
    <source>
        <dbReference type="Proteomes" id="UP000834503"/>
    </source>
</evidence>
<dbReference type="GeneID" id="69487442"/>
<dbReference type="RefSeq" id="WP_069323424.1">
    <property type="nucleotide sequence ID" value="NZ_CAHPQT010000005.1"/>
</dbReference>
<dbReference type="EMBL" id="CAIIUA010000001">
    <property type="protein sequence ID" value="CAC9187717.1"/>
    <property type="molecule type" value="Genomic_DNA"/>
</dbReference>
<dbReference type="EMBL" id="CAHPQX010000004">
    <property type="protein sequence ID" value="CAB5529447.1"/>
    <property type="molecule type" value="Genomic_DNA"/>
</dbReference>
<sequence>MKKSTIIPLIFLLSGCPGGGVPVPQQRSVFKQGDTICFTVNKTDVLERYSIYYSPGRKYTVIKADDGISLKYPDTCFKIKLKHGYIYNISYSLNNKSYSDSFFIDNDGNY</sequence>
<evidence type="ECO:0008006" key="5">
    <source>
        <dbReference type="Google" id="ProtNLM"/>
    </source>
</evidence>
<evidence type="ECO:0000313" key="1">
    <source>
        <dbReference type="EMBL" id="CAB5529447.1"/>
    </source>
</evidence>
<organism evidence="1 3">
    <name type="scientific">Citrobacter werkmanii</name>
    <dbReference type="NCBI Taxonomy" id="67827"/>
    <lineage>
        <taxon>Bacteria</taxon>
        <taxon>Pseudomonadati</taxon>
        <taxon>Pseudomonadota</taxon>
        <taxon>Gammaproteobacteria</taxon>
        <taxon>Enterobacterales</taxon>
        <taxon>Enterobacteriaceae</taxon>
        <taxon>Citrobacter</taxon>
        <taxon>Citrobacter freundii complex</taxon>
    </lineage>
</organism>
<evidence type="ECO:0000313" key="2">
    <source>
        <dbReference type="EMBL" id="CAC9187717.1"/>
    </source>
</evidence>
<accession>A0A5P2MFK1</accession>
<proteinExistence type="predicted"/>
<reference evidence="1" key="1">
    <citation type="submission" date="2020-05" db="EMBL/GenBank/DDBJ databases">
        <authorList>
            <person name="Delgado-Blas J."/>
        </authorList>
    </citation>
    <scope>NUCLEOTIDE SEQUENCE</scope>
    <source>
        <strain evidence="1">BB1459</strain>
        <strain evidence="2">BB1480</strain>
    </source>
</reference>
<dbReference type="Proteomes" id="UP000834503">
    <property type="component" value="Unassembled WGS sequence"/>
</dbReference>
<evidence type="ECO:0000313" key="4">
    <source>
        <dbReference type="Proteomes" id="UP000837205"/>
    </source>
</evidence>
<dbReference type="AlphaFoldDB" id="A0A5P2MFK1"/>
<comment type="caution">
    <text evidence="1">The sequence shown here is derived from an EMBL/GenBank/DDBJ whole genome shotgun (WGS) entry which is preliminary data.</text>
</comment>
<protein>
    <recommendedName>
        <fullName evidence="5">Lipoprotein</fullName>
    </recommendedName>
</protein>
<name>A0A5P2MFK1_9ENTR</name>
<dbReference type="PROSITE" id="PS51257">
    <property type="entry name" value="PROKAR_LIPOPROTEIN"/>
    <property type="match status" value="1"/>
</dbReference>
<dbReference type="NCBIfam" id="NF045617">
    <property type="entry name" value="mostly_LP"/>
    <property type="match status" value="1"/>
</dbReference>
<keyword evidence="4" id="KW-1185">Reference proteome</keyword>
<dbReference type="InterPro" id="IPR054657">
    <property type="entry name" value="T6SS_periplasmic_put"/>
</dbReference>
<gene>
    <name evidence="1" type="ORF">GHA_01124</name>
    <name evidence="2" type="ORF">TML_01629</name>
</gene>